<dbReference type="EMBL" id="LFZN01000009">
    <property type="protein sequence ID" value="KXT05889.1"/>
    <property type="molecule type" value="Genomic_DNA"/>
</dbReference>
<gene>
    <name evidence="2" type="ORF">AC578_390</name>
</gene>
<proteinExistence type="predicted"/>
<reference evidence="2 3" key="1">
    <citation type="submission" date="2015-07" db="EMBL/GenBank/DDBJ databases">
        <title>Comparative genomics of the Sigatoka disease complex on banana suggests a link between parallel evolutionary changes in Pseudocercospora fijiensis and Pseudocercospora eumusae and increased virulence on the banana host.</title>
        <authorList>
            <person name="Chang T.-C."/>
            <person name="Salvucci A."/>
            <person name="Crous P.W."/>
            <person name="Stergiopoulos I."/>
        </authorList>
    </citation>
    <scope>NUCLEOTIDE SEQUENCE [LARGE SCALE GENOMIC DNA]</scope>
    <source>
        <strain evidence="2 3">CBS 114824</strain>
    </source>
</reference>
<evidence type="ECO:0000313" key="3">
    <source>
        <dbReference type="Proteomes" id="UP000070133"/>
    </source>
</evidence>
<keyword evidence="3" id="KW-1185">Reference proteome</keyword>
<organism evidence="2 3">
    <name type="scientific">Pseudocercospora eumusae</name>
    <dbReference type="NCBI Taxonomy" id="321146"/>
    <lineage>
        <taxon>Eukaryota</taxon>
        <taxon>Fungi</taxon>
        <taxon>Dikarya</taxon>
        <taxon>Ascomycota</taxon>
        <taxon>Pezizomycotina</taxon>
        <taxon>Dothideomycetes</taxon>
        <taxon>Dothideomycetidae</taxon>
        <taxon>Mycosphaerellales</taxon>
        <taxon>Mycosphaerellaceae</taxon>
        <taxon>Pseudocercospora</taxon>
    </lineage>
</organism>
<feature type="non-terminal residue" evidence="2">
    <location>
        <position position="1"/>
    </location>
</feature>
<dbReference type="OrthoDB" id="668540at2759"/>
<name>A0A139HTZ3_9PEZI</name>
<feature type="region of interest" description="Disordered" evidence="1">
    <location>
        <begin position="88"/>
        <end position="112"/>
    </location>
</feature>
<evidence type="ECO:0000313" key="2">
    <source>
        <dbReference type="EMBL" id="KXT05889.1"/>
    </source>
</evidence>
<evidence type="ECO:0000256" key="1">
    <source>
        <dbReference type="SAM" id="MobiDB-lite"/>
    </source>
</evidence>
<feature type="compositionally biased region" description="Polar residues" evidence="1">
    <location>
        <begin position="93"/>
        <end position="112"/>
    </location>
</feature>
<protein>
    <submittedName>
        <fullName evidence="2">Uncharacterized protein</fullName>
    </submittedName>
</protein>
<comment type="caution">
    <text evidence="2">The sequence shown here is derived from an EMBL/GenBank/DDBJ whole genome shotgun (WGS) entry which is preliminary data.</text>
</comment>
<accession>A0A139HTZ3</accession>
<dbReference type="AlphaFoldDB" id="A0A139HTZ3"/>
<sequence>NIHSTPFPLFLYTLHPYLTLLLPAHFHVCLYGILVLHPRTTLCPHVPLTCRVQLHILSHRIHRPRGPATCDLRPVPSCKMAYYRPPQSPPDEQFNSLSPPQRNPNRWSASMAGTNDARGVLTRRFTTNTVPTLSPIGQQRLQAAGDMQAVSPLQLAQLCTT</sequence>
<dbReference type="Proteomes" id="UP000070133">
    <property type="component" value="Unassembled WGS sequence"/>
</dbReference>